<dbReference type="VEuPathDB" id="FungiDB:PHYBLDRAFT_140527"/>
<keyword evidence="2" id="KW-1185">Reference proteome</keyword>
<dbReference type="EMBL" id="KV440973">
    <property type="protein sequence ID" value="OAD78450.1"/>
    <property type="molecule type" value="Genomic_DNA"/>
</dbReference>
<evidence type="ECO:0000313" key="2">
    <source>
        <dbReference type="Proteomes" id="UP000077315"/>
    </source>
</evidence>
<sequence>MSTSPVLPLMAHRWIKSLKEPTVRLVMIRRFHRRDREFLSANQDDDCTDFSDF</sequence>
<dbReference type="RefSeq" id="XP_018296490.1">
    <property type="nucleotide sequence ID" value="XM_018430419.1"/>
</dbReference>
<protein>
    <submittedName>
        <fullName evidence="1">Uncharacterized protein</fullName>
    </submittedName>
</protein>
<dbReference type="GeneID" id="28991325"/>
<dbReference type="InParanoid" id="A0A163EG45"/>
<proteinExistence type="predicted"/>
<name>A0A163EG45_PHYB8</name>
<reference evidence="2" key="1">
    <citation type="submission" date="2015-06" db="EMBL/GenBank/DDBJ databases">
        <title>Expansion of signal transduction pathways in fungi by whole-genome duplication.</title>
        <authorList>
            <consortium name="DOE Joint Genome Institute"/>
            <person name="Corrochano L.M."/>
            <person name="Kuo A."/>
            <person name="Marcet-Houben M."/>
            <person name="Polaino S."/>
            <person name="Salamov A."/>
            <person name="Villalobos J.M."/>
            <person name="Alvarez M.I."/>
            <person name="Avalos J."/>
            <person name="Benito E.P."/>
            <person name="Benoit I."/>
            <person name="Burger G."/>
            <person name="Camino L.P."/>
            <person name="Canovas D."/>
            <person name="Cerda-Olmedo E."/>
            <person name="Cheng J.-F."/>
            <person name="Dominguez A."/>
            <person name="Elias M."/>
            <person name="Eslava A.P."/>
            <person name="Glaser F."/>
            <person name="Grimwood J."/>
            <person name="Gutierrez G."/>
            <person name="Heitman J."/>
            <person name="Henrissat B."/>
            <person name="Iturriaga E.A."/>
            <person name="Lang B.F."/>
            <person name="Lavin J.L."/>
            <person name="Lee S."/>
            <person name="Li W."/>
            <person name="Lindquist E."/>
            <person name="Lopez-Garcia S."/>
            <person name="Luque E.M."/>
            <person name="Marcos A.T."/>
            <person name="Martin J."/>
            <person name="McCluskey K."/>
            <person name="Medina H.R."/>
            <person name="Miralles-Duran A."/>
            <person name="Miyazaki A."/>
            <person name="Munoz-Torres E."/>
            <person name="Oguiza J.A."/>
            <person name="Ohm R."/>
            <person name="Olmedo M."/>
            <person name="Orejas M."/>
            <person name="Ortiz-Castellanos L."/>
            <person name="Pisabarro A.G."/>
            <person name="Rodriguez-Romero J."/>
            <person name="Ruiz-Herrera J."/>
            <person name="Ruiz-Vazquez R."/>
            <person name="Sanz C."/>
            <person name="Schackwitz W."/>
            <person name="Schmutz J."/>
            <person name="Shahriari M."/>
            <person name="Shelest E."/>
            <person name="Silva-Franco F."/>
            <person name="Soanes D."/>
            <person name="Syed K."/>
            <person name="Tagua V.G."/>
            <person name="Talbot N.J."/>
            <person name="Thon M."/>
            <person name="De vries R.P."/>
            <person name="Wiebenga A."/>
            <person name="Yadav J.S."/>
            <person name="Braun E.L."/>
            <person name="Baker S."/>
            <person name="Garre V."/>
            <person name="Horwitz B."/>
            <person name="Torres-Martinez S."/>
            <person name="Idnurm A."/>
            <person name="Herrera-Estrella A."/>
            <person name="Gabaldon T."/>
            <person name="Grigoriev I.V."/>
        </authorList>
    </citation>
    <scope>NUCLEOTIDE SEQUENCE [LARGE SCALE GENOMIC DNA]</scope>
    <source>
        <strain evidence="2">NRRL 1555(-)</strain>
    </source>
</reference>
<dbReference type="Proteomes" id="UP000077315">
    <property type="component" value="Unassembled WGS sequence"/>
</dbReference>
<accession>A0A163EG45</accession>
<organism evidence="1 2">
    <name type="scientific">Phycomyces blakesleeanus (strain ATCC 8743b / DSM 1359 / FGSC 10004 / NBRC 33097 / NRRL 1555)</name>
    <dbReference type="NCBI Taxonomy" id="763407"/>
    <lineage>
        <taxon>Eukaryota</taxon>
        <taxon>Fungi</taxon>
        <taxon>Fungi incertae sedis</taxon>
        <taxon>Mucoromycota</taxon>
        <taxon>Mucoromycotina</taxon>
        <taxon>Mucoromycetes</taxon>
        <taxon>Mucorales</taxon>
        <taxon>Phycomycetaceae</taxon>
        <taxon>Phycomyces</taxon>
    </lineage>
</organism>
<gene>
    <name evidence="1" type="ORF">PHYBLDRAFT_140527</name>
</gene>
<dbReference type="AlphaFoldDB" id="A0A163EG45"/>
<evidence type="ECO:0000313" key="1">
    <source>
        <dbReference type="EMBL" id="OAD78450.1"/>
    </source>
</evidence>